<protein>
    <submittedName>
        <fullName evidence="2">FRG domain-containing protein</fullName>
    </submittedName>
</protein>
<gene>
    <name evidence="2" type="ORF">L9W73_15995</name>
</gene>
<evidence type="ECO:0000313" key="3">
    <source>
        <dbReference type="Proteomes" id="UP001140973"/>
    </source>
</evidence>
<evidence type="ECO:0000259" key="1">
    <source>
        <dbReference type="SMART" id="SM00901"/>
    </source>
</evidence>
<dbReference type="Proteomes" id="UP001140973">
    <property type="component" value="Unassembled WGS sequence"/>
</dbReference>
<dbReference type="SMART" id="SM00901">
    <property type="entry name" value="FRG"/>
    <property type="match status" value="1"/>
</dbReference>
<accession>A0A9X4J4E4</accession>
<evidence type="ECO:0000313" key="2">
    <source>
        <dbReference type="EMBL" id="MDE1358789.1"/>
    </source>
</evidence>
<feature type="domain" description="FRG" evidence="1">
    <location>
        <begin position="20"/>
        <end position="119"/>
    </location>
</feature>
<comment type="caution">
    <text evidence="2">The sequence shown here is derived from an EMBL/GenBank/DDBJ whole genome shotgun (WGS) entry which is preliminary data.</text>
</comment>
<dbReference type="EMBL" id="JAKNAP010000089">
    <property type="protein sequence ID" value="MDE1358789.1"/>
    <property type="molecule type" value="Genomic_DNA"/>
</dbReference>
<dbReference type="AlphaFoldDB" id="A0A9X4J4E4"/>
<reference evidence="2" key="1">
    <citation type="submission" date="2022-02" db="EMBL/GenBank/DDBJ databases">
        <title>Emergence and expansion in Europe of a Vibrio aestuarianus clonal complex pathogenic for oysters.</title>
        <authorList>
            <person name="Mesnil A."/>
            <person name="Travers M.-A."/>
        </authorList>
    </citation>
    <scope>NUCLEOTIDE SEQUENCE</scope>
    <source>
        <strain evidence="2">151-ITT-15-cp-1</strain>
    </source>
</reference>
<sequence>MKAVEYRIENISEFLDVFRKNPPELFRGQAEDWPLIPSLGRVTLSVFEGILEIEEDIISEFKKYGYPYFDGASLSYTDWILYAQHHGLPTRLLDFTSNPLKALYFAVEDSTNLNDGVVWGFDSICGYEFPDLMLDTVKFFYPIHVDPRITAQESCFACFPIGRYQLDVPSIETYDTRDTRPFDRVVIPGEFKLRIKSELSTLGIHKLSIYPGVEGVVARVKEKLEL</sequence>
<dbReference type="RefSeq" id="WP_274674225.1">
    <property type="nucleotide sequence ID" value="NZ_JAKNAP010000089.1"/>
</dbReference>
<name>A0A9X4J4E4_9VIBR</name>
<proteinExistence type="predicted"/>
<dbReference type="InterPro" id="IPR014966">
    <property type="entry name" value="FRG-dom"/>
</dbReference>
<organism evidence="2 3">
    <name type="scientific">Vibrio aestuarianus</name>
    <dbReference type="NCBI Taxonomy" id="28171"/>
    <lineage>
        <taxon>Bacteria</taxon>
        <taxon>Pseudomonadati</taxon>
        <taxon>Pseudomonadota</taxon>
        <taxon>Gammaproteobacteria</taxon>
        <taxon>Vibrionales</taxon>
        <taxon>Vibrionaceae</taxon>
        <taxon>Vibrio</taxon>
    </lineage>
</organism>
<dbReference type="Pfam" id="PF08867">
    <property type="entry name" value="FRG"/>
    <property type="match status" value="1"/>
</dbReference>